<comment type="caution">
    <text evidence="3">The sequence shown here is derived from an EMBL/GenBank/DDBJ whole genome shotgun (WGS) entry which is preliminary data.</text>
</comment>
<name>A0AAE3U860_9BACT</name>
<dbReference type="InterPro" id="IPR036388">
    <property type="entry name" value="WH-like_DNA-bd_sf"/>
</dbReference>
<evidence type="ECO:0000313" key="4">
    <source>
        <dbReference type="Proteomes" id="UP001241110"/>
    </source>
</evidence>
<accession>A0AAE3U860</accession>
<sequence length="439" mass="51654">MNSIHIKSLVNKYLLGVSVAIIILLLSANIVVSYHSTHIMQQNRQLQEQTEEVKKAVFQSLYLIHNADLALRGYVAFKDPRYLPPLQFAYEDKDSIFKTIEVPLRKQNYSMIEFDRLKDSINTYLDQCTRMKDLFDRNQLKEFTQLAKEDKGYHLWLQYDRFNKAVCLYEDTINEQAQQRYNKAQDTIHLVQFMLALLSVPTLLFTAFHTYKQVATAKKLRDAEWENARLLAGHNEKLEAIVQERTEQILIRKQELKAQYEQICLQNEELSRQREELARQNLALTEAKRQQLEVYTQSIMEKNEIIEVIQNKLEQFKSIQQVDYSIIENFNTILKSSILTEESWQKFKTTFEAIYPHFFATLRFHYPHITSAEQRLAALIKLNLSVKECANMLGISPESVKKSRQRLRKRLQLTESENIDIFIQEFLTTAAEVNKDQIA</sequence>
<dbReference type="Proteomes" id="UP001241110">
    <property type="component" value="Unassembled WGS sequence"/>
</dbReference>
<feature type="transmembrane region" description="Helical" evidence="2">
    <location>
        <begin position="190"/>
        <end position="211"/>
    </location>
</feature>
<proteinExistence type="predicted"/>
<evidence type="ECO:0000256" key="1">
    <source>
        <dbReference type="SAM" id="Coils"/>
    </source>
</evidence>
<dbReference type="GO" id="GO:0006355">
    <property type="term" value="P:regulation of DNA-templated transcription"/>
    <property type="evidence" value="ECO:0007669"/>
    <property type="project" value="InterPro"/>
</dbReference>
<gene>
    <name evidence="3" type="ORF">QNI16_10220</name>
</gene>
<organism evidence="3 4">
    <name type="scientific">Xanthocytophaga flava</name>
    <dbReference type="NCBI Taxonomy" id="3048013"/>
    <lineage>
        <taxon>Bacteria</taxon>
        <taxon>Pseudomonadati</taxon>
        <taxon>Bacteroidota</taxon>
        <taxon>Cytophagia</taxon>
        <taxon>Cytophagales</taxon>
        <taxon>Rhodocytophagaceae</taxon>
        <taxon>Xanthocytophaga</taxon>
    </lineage>
</organism>
<keyword evidence="1" id="KW-0175">Coiled coil</keyword>
<keyword evidence="2" id="KW-1133">Transmembrane helix</keyword>
<evidence type="ECO:0000313" key="3">
    <source>
        <dbReference type="EMBL" id="MDJ1480858.1"/>
    </source>
</evidence>
<dbReference type="GO" id="GO:0003677">
    <property type="term" value="F:DNA binding"/>
    <property type="evidence" value="ECO:0007669"/>
    <property type="project" value="InterPro"/>
</dbReference>
<dbReference type="InterPro" id="IPR016032">
    <property type="entry name" value="Sig_transdc_resp-reg_C-effctor"/>
</dbReference>
<feature type="coiled-coil region" evidence="1">
    <location>
        <begin position="253"/>
        <end position="290"/>
    </location>
</feature>
<keyword evidence="2" id="KW-0472">Membrane</keyword>
<dbReference type="EMBL" id="JASJOS010000004">
    <property type="protein sequence ID" value="MDJ1480858.1"/>
    <property type="molecule type" value="Genomic_DNA"/>
</dbReference>
<dbReference type="SUPFAM" id="SSF46894">
    <property type="entry name" value="C-terminal effector domain of the bipartite response regulators"/>
    <property type="match status" value="1"/>
</dbReference>
<protein>
    <recommendedName>
        <fullName evidence="5">HTH luxR-type domain-containing protein</fullName>
    </recommendedName>
</protein>
<evidence type="ECO:0000256" key="2">
    <source>
        <dbReference type="SAM" id="Phobius"/>
    </source>
</evidence>
<reference evidence="3" key="1">
    <citation type="submission" date="2023-05" db="EMBL/GenBank/DDBJ databases">
        <authorList>
            <person name="Zhang X."/>
        </authorList>
    </citation>
    <scope>NUCLEOTIDE SEQUENCE</scope>
    <source>
        <strain evidence="3">YF14B1</strain>
    </source>
</reference>
<keyword evidence="2" id="KW-0812">Transmembrane</keyword>
<feature type="transmembrane region" description="Helical" evidence="2">
    <location>
        <begin position="13"/>
        <end position="34"/>
    </location>
</feature>
<evidence type="ECO:0008006" key="5">
    <source>
        <dbReference type="Google" id="ProtNLM"/>
    </source>
</evidence>
<dbReference type="RefSeq" id="WP_313977890.1">
    <property type="nucleotide sequence ID" value="NZ_JASJOS010000004.1"/>
</dbReference>
<dbReference type="Gene3D" id="1.10.10.10">
    <property type="entry name" value="Winged helix-like DNA-binding domain superfamily/Winged helix DNA-binding domain"/>
    <property type="match status" value="1"/>
</dbReference>
<dbReference type="AlphaFoldDB" id="A0AAE3U860"/>